<dbReference type="AlphaFoldDB" id="A0A4P9WG70"/>
<gene>
    <name evidence="2" type="ORF">BDK51DRAFT_48724</name>
</gene>
<keyword evidence="3" id="KW-1185">Reference proteome</keyword>
<dbReference type="Proteomes" id="UP000269721">
    <property type="component" value="Unassembled WGS sequence"/>
</dbReference>
<feature type="signal peptide" evidence="1">
    <location>
        <begin position="1"/>
        <end position="23"/>
    </location>
</feature>
<name>A0A4P9WG70_9FUNG</name>
<evidence type="ECO:0000313" key="2">
    <source>
        <dbReference type="EMBL" id="RKO91684.1"/>
    </source>
</evidence>
<evidence type="ECO:0000313" key="3">
    <source>
        <dbReference type="Proteomes" id="UP000269721"/>
    </source>
</evidence>
<accession>A0A4P9WG70</accession>
<dbReference type="OrthoDB" id="2185090at2759"/>
<dbReference type="EMBL" id="KZ994949">
    <property type="protein sequence ID" value="RKO91684.1"/>
    <property type="molecule type" value="Genomic_DNA"/>
</dbReference>
<organism evidence="2 3">
    <name type="scientific">Blyttiomyces helicus</name>
    <dbReference type="NCBI Taxonomy" id="388810"/>
    <lineage>
        <taxon>Eukaryota</taxon>
        <taxon>Fungi</taxon>
        <taxon>Fungi incertae sedis</taxon>
        <taxon>Chytridiomycota</taxon>
        <taxon>Chytridiomycota incertae sedis</taxon>
        <taxon>Chytridiomycetes</taxon>
        <taxon>Chytridiomycetes incertae sedis</taxon>
        <taxon>Blyttiomyces</taxon>
    </lineage>
</organism>
<protein>
    <submittedName>
        <fullName evidence="2">Uncharacterized protein</fullName>
    </submittedName>
</protein>
<evidence type="ECO:0000256" key="1">
    <source>
        <dbReference type="SAM" id="SignalP"/>
    </source>
</evidence>
<feature type="chain" id="PRO_5020587395" evidence="1">
    <location>
        <begin position="24"/>
        <end position="413"/>
    </location>
</feature>
<sequence length="413" mass="43815">MLPALLRAFLAALWVAIMVTAQGGPPPDLSDTVLWSIQNAEGTLDNDYMSHNFDCTLAPDWSLEEMQDVLTDALEPQFASIVTLPQSQTNIAVSRRLPWLSPGAASASFGSMIADMIQNDMNSSLLPATIWVFPPDAGTLQLQGYNGRAYQIQYYLALLVNDIDSPTIDLFVLDPYLSSKPLTITARLASISNVVAMSVCSPLSLSPLAACSVDSGPLDGFVGNLFTSNIDQLLAEEFDLETAFLASNPPSPPAIDPKTPSALQGFPVASLLGLYPPWLFPASGKSAPVTVSPALAGSAVEAALEATTMSDANTCPSPVAAVCCLPWLRTVFSAHDSDRTVALEERAGKGKPPKQPPTIIIEYDKLAQDSDVAAISNGPSAVKRIKQSGKTSTSGRDSWDALVKLNDATAYNQ</sequence>
<reference evidence="3" key="1">
    <citation type="journal article" date="2018" name="Nat. Microbiol.">
        <title>Leveraging single-cell genomics to expand the fungal tree of life.</title>
        <authorList>
            <person name="Ahrendt S.R."/>
            <person name="Quandt C.A."/>
            <person name="Ciobanu D."/>
            <person name="Clum A."/>
            <person name="Salamov A."/>
            <person name="Andreopoulos B."/>
            <person name="Cheng J.F."/>
            <person name="Woyke T."/>
            <person name="Pelin A."/>
            <person name="Henrissat B."/>
            <person name="Reynolds N.K."/>
            <person name="Benny G.L."/>
            <person name="Smith M.E."/>
            <person name="James T.Y."/>
            <person name="Grigoriev I.V."/>
        </authorList>
    </citation>
    <scope>NUCLEOTIDE SEQUENCE [LARGE SCALE GENOMIC DNA]</scope>
</reference>
<proteinExistence type="predicted"/>
<keyword evidence="1" id="KW-0732">Signal</keyword>